<feature type="transmembrane region" description="Helical" evidence="1">
    <location>
        <begin position="43"/>
        <end position="61"/>
    </location>
</feature>
<name>A0A0A2B3Z5_PROMR</name>
<gene>
    <name evidence="2" type="ORF">EV01_1120</name>
</gene>
<evidence type="ECO:0000313" key="3">
    <source>
        <dbReference type="Proteomes" id="UP000030481"/>
    </source>
</evidence>
<reference evidence="3" key="1">
    <citation type="journal article" date="2014" name="Sci. Data">
        <title>Genomes of diverse isolates of the marine cyanobacterium Prochlorococcus.</title>
        <authorList>
            <person name="Biller S."/>
            <person name="Berube P."/>
            <person name="Thompson J."/>
            <person name="Kelly L."/>
            <person name="Roggensack S."/>
            <person name="Awad L."/>
            <person name="Roache-Johnson K."/>
            <person name="Ding H."/>
            <person name="Giovannoni S.J."/>
            <person name="Moore L.R."/>
            <person name="Chisholm S.W."/>
        </authorList>
    </citation>
    <scope>NUCLEOTIDE SEQUENCE [LARGE SCALE GENOMIC DNA]</scope>
</reference>
<evidence type="ECO:0000256" key="1">
    <source>
        <dbReference type="SAM" id="Phobius"/>
    </source>
</evidence>
<keyword evidence="1" id="KW-1133">Transmembrane helix</keyword>
<dbReference type="RefSeq" id="WP_032516887.1">
    <property type="nucleotide sequence ID" value="NZ_JNAR01000015.1"/>
</dbReference>
<protein>
    <submittedName>
        <fullName evidence="2">Uncharacterized protein</fullName>
    </submittedName>
</protein>
<dbReference type="AlphaFoldDB" id="A0A0A2B3Z5"/>
<organism evidence="2 3">
    <name type="scientific">Prochlorococcus marinus str. MIT 9401</name>
    <dbReference type="NCBI Taxonomy" id="167551"/>
    <lineage>
        <taxon>Bacteria</taxon>
        <taxon>Bacillati</taxon>
        <taxon>Cyanobacteriota</taxon>
        <taxon>Cyanophyceae</taxon>
        <taxon>Synechococcales</taxon>
        <taxon>Prochlorococcaceae</taxon>
        <taxon>Prochlorococcus</taxon>
    </lineage>
</organism>
<accession>A0A0A2B3Z5</accession>
<keyword evidence="1" id="KW-0472">Membrane</keyword>
<sequence>MSDTTEKILNFSKKCLKESLVFYKEKSISFSKKFNKLTPPKQLTFFIGVILISSFSGYYLGQKNSTAYRRVIPNSEINKNSSVSSSTSRNSSKCDSELWAQAGYRCKGDRDCQGRVYASMGGSLKGMTDCNLKVYKRNMDAIDNLSIEDFTGGIKIDPNW</sequence>
<comment type="caution">
    <text evidence="2">The sequence shown here is derived from an EMBL/GenBank/DDBJ whole genome shotgun (WGS) entry which is preliminary data.</text>
</comment>
<evidence type="ECO:0000313" key="2">
    <source>
        <dbReference type="EMBL" id="KGG07505.1"/>
    </source>
</evidence>
<proteinExistence type="predicted"/>
<dbReference type="EMBL" id="JNAR01000015">
    <property type="protein sequence ID" value="KGG07505.1"/>
    <property type="molecule type" value="Genomic_DNA"/>
</dbReference>
<keyword evidence="1" id="KW-0812">Transmembrane</keyword>
<dbReference type="Proteomes" id="UP000030481">
    <property type="component" value="Unassembled WGS sequence"/>
</dbReference>